<gene>
    <name evidence="2" type="ordered locus">Psta_0869</name>
</gene>
<dbReference type="InterPro" id="IPR024535">
    <property type="entry name" value="RHGA/B-epi-like_pectate_lyase"/>
</dbReference>
<dbReference type="InterPro" id="IPR012334">
    <property type="entry name" value="Pectin_lyas_fold"/>
</dbReference>
<dbReference type="EMBL" id="CP001848">
    <property type="protein sequence ID" value="ADB15554.1"/>
    <property type="molecule type" value="Genomic_DNA"/>
</dbReference>
<evidence type="ECO:0000313" key="2">
    <source>
        <dbReference type="EMBL" id="ADB15554.1"/>
    </source>
</evidence>
<sequence precursor="true">MKHILGSLLAIVWAVATLDAARAEVQRYPTHANVIDVTRPPYSAKGDGVTDDTEALQRAINEHVGWHRVLFFPKGTYLVSRTLTWPKKFANHDNWGMTILRGEDRDTTVLRLKDATFADAAKPAALMWCGGFGSADWFHNYVENLTFDVGDQNPGAVALQFFSNNTGALRDCRFVAGDSSGAVGLDLSHRDMNGPLLVKNCEVIGFARGITTARAVNSQTFEKITLRGQRQVGLQNEGQSISIRGLTSDNSVPAISTYGRLLVIDAVLTGREGAAQHPAIVNFNGGRIFVRDIKTSGYKRALADIETPDFAAAYRLTDNDQPVSRGPDIAEYASNAPTMLFPSSAVSLRLPVKETPALAWEDPAKWAVVDAFGADPTAEADSADAIQRAIDSGASTVFLPGHYKTSRTIIVRGNVSRIVGLGGIINYGQRDLINFRIDDGTAPVVAIEHFSHLGGGIELATKRTVVLRSMESHTLLGTAASEGGELFLEDVVGNNFRFRQQLVWARQLNIENEGTHLTNHASDIWILGYKTERGGTLAHTLAAGRTEILGGFSYTTTAGKLAPMLVTDESSLWAFFGEVCFNGDPFETLAEERRDGVTKLLSRERAHTLPYSAFAPPK</sequence>
<evidence type="ECO:0000259" key="1">
    <source>
        <dbReference type="Pfam" id="PF12708"/>
    </source>
</evidence>
<organism evidence="2 3">
    <name type="scientific">Pirellula staleyi (strain ATCC 27377 / DSM 6068 / ICPB 4128)</name>
    <name type="common">Pirella staleyi</name>
    <dbReference type="NCBI Taxonomy" id="530564"/>
    <lineage>
        <taxon>Bacteria</taxon>
        <taxon>Pseudomonadati</taxon>
        <taxon>Planctomycetota</taxon>
        <taxon>Planctomycetia</taxon>
        <taxon>Pirellulales</taxon>
        <taxon>Pirellulaceae</taxon>
        <taxon>Pirellula</taxon>
    </lineage>
</organism>
<dbReference type="eggNOG" id="COG5434">
    <property type="taxonomic scope" value="Bacteria"/>
</dbReference>
<dbReference type="InterPro" id="IPR011050">
    <property type="entry name" value="Pectin_lyase_fold/virulence"/>
</dbReference>
<dbReference type="Gene3D" id="2.160.20.10">
    <property type="entry name" value="Single-stranded right-handed beta-helix, Pectin lyase-like"/>
    <property type="match status" value="2"/>
</dbReference>
<dbReference type="HOGENOM" id="CLU_014589_0_0_0"/>
<accession>D2R6H6</accession>
<dbReference type="KEGG" id="psl:Psta_0869"/>
<name>D2R6H6_PIRSD</name>
<keyword evidence="3" id="KW-1185">Reference proteome</keyword>
<dbReference type="OrthoDB" id="2624869at2"/>
<protein>
    <recommendedName>
        <fullName evidence="1">Rhamnogalacturonase A/B/Epimerase-like pectate lyase domain-containing protein</fullName>
    </recommendedName>
</protein>
<dbReference type="AlphaFoldDB" id="D2R6H6"/>
<dbReference type="Pfam" id="PF12708">
    <property type="entry name" value="Pect-lyase_RHGA_epim"/>
    <property type="match status" value="1"/>
</dbReference>
<reference evidence="2 3" key="1">
    <citation type="journal article" date="2009" name="Stand. Genomic Sci.">
        <title>Complete genome sequence of Pirellula staleyi type strain (ATCC 27377).</title>
        <authorList>
            <person name="Clum A."/>
            <person name="Tindall B.J."/>
            <person name="Sikorski J."/>
            <person name="Ivanova N."/>
            <person name="Mavrommatis K."/>
            <person name="Lucas S."/>
            <person name="Glavina del Rio T."/>
            <person name="Nolan M."/>
            <person name="Chen F."/>
            <person name="Tice H."/>
            <person name="Pitluck S."/>
            <person name="Cheng J.F."/>
            <person name="Chertkov O."/>
            <person name="Brettin T."/>
            <person name="Han C."/>
            <person name="Detter J.C."/>
            <person name="Kuske C."/>
            <person name="Bruce D."/>
            <person name="Goodwin L."/>
            <person name="Ovchinikova G."/>
            <person name="Pati A."/>
            <person name="Mikhailova N."/>
            <person name="Chen A."/>
            <person name="Palaniappan K."/>
            <person name="Land M."/>
            <person name="Hauser L."/>
            <person name="Chang Y.J."/>
            <person name="Jeffries C.D."/>
            <person name="Chain P."/>
            <person name="Rohde M."/>
            <person name="Goker M."/>
            <person name="Bristow J."/>
            <person name="Eisen J.A."/>
            <person name="Markowitz V."/>
            <person name="Hugenholtz P."/>
            <person name="Kyrpides N.C."/>
            <person name="Klenk H.P."/>
            <person name="Lapidus A."/>
        </authorList>
    </citation>
    <scope>NUCLEOTIDE SEQUENCE [LARGE SCALE GENOMIC DNA]</scope>
    <source>
        <strain evidence="3">ATCC 27377 / DSM 6068 / ICPB 4128</strain>
    </source>
</reference>
<feature type="domain" description="Rhamnogalacturonase A/B/Epimerase-like pectate lyase" evidence="1">
    <location>
        <begin position="42"/>
        <end position="251"/>
    </location>
</feature>
<dbReference type="STRING" id="530564.Psta_0869"/>
<dbReference type="Proteomes" id="UP000001887">
    <property type="component" value="Chromosome"/>
</dbReference>
<evidence type="ECO:0000313" key="3">
    <source>
        <dbReference type="Proteomes" id="UP000001887"/>
    </source>
</evidence>
<dbReference type="SUPFAM" id="SSF51126">
    <property type="entry name" value="Pectin lyase-like"/>
    <property type="match status" value="2"/>
</dbReference>
<proteinExistence type="predicted"/>